<evidence type="ECO:0000313" key="2">
    <source>
        <dbReference type="EMBL" id="RHY27932.1"/>
    </source>
</evidence>
<organism evidence="2 3">
    <name type="scientific">Aphanomyces invadans</name>
    <dbReference type="NCBI Taxonomy" id="157072"/>
    <lineage>
        <taxon>Eukaryota</taxon>
        <taxon>Sar</taxon>
        <taxon>Stramenopiles</taxon>
        <taxon>Oomycota</taxon>
        <taxon>Saprolegniomycetes</taxon>
        <taxon>Saprolegniales</taxon>
        <taxon>Verrucalvaceae</taxon>
        <taxon>Aphanomyces</taxon>
    </lineage>
</organism>
<proteinExistence type="predicted"/>
<dbReference type="SUPFAM" id="SSF143990">
    <property type="entry name" value="YbiA-like"/>
    <property type="match status" value="1"/>
</dbReference>
<keyword evidence="3" id="KW-1185">Reference proteome</keyword>
<comment type="caution">
    <text evidence="2">The sequence shown here is derived from an EMBL/GenBank/DDBJ whole genome shotgun (WGS) entry which is preliminary data.</text>
</comment>
<sequence length="124" mass="13716">MMAQKAALFGDMDTRDRILATTDPHETKSLGRQAKNFNQELWLANRASIVQAGNFAKFSSPTNIHLKQLLLATDDRVLVDATATDKIWGIGLATTDNDVTHPEKWPGLNLLGEALMAVRRRLSS</sequence>
<dbReference type="Pfam" id="PF08719">
    <property type="entry name" value="NADAR"/>
    <property type="match status" value="1"/>
</dbReference>
<evidence type="ECO:0000259" key="1">
    <source>
        <dbReference type="Pfam" id="PF08719"/>
    </source>
</evidence>
<feature type="domain" description="NADAR" evidence="1">
    <location>
        <begin position="1"/>
        <end position="122"/>
    </location>
</feature>
<dbReference type="Proteomes" id="UP000285060">
    <property type="component" value="Unassembled WGS sequence"/>
</dbReference>
<dbReference type="VEuPathDB" id="FungiDB:H310_14427"/>
<dbReference type="Gene3D" id="1.10.357.40">
    <property type="entry name" value="YbiA-like"/>
    <property type="match status" value="1"/>
</dbReference>
<dbReference type="AlphaFoldDB" id="A0A3R6WJJ6"/>
<gene>
    <name evidence="2" type="ORF">DYB32_006425</name>
</gene>
<accession>A0A3R6WJJ6</accession>
<dbReference type="InterPro" id="IPR012816">
    <property type="entry name" value="NADAR"/>
</dbReference>
<name>A0A3R6WJJ6_9STRA</name>
<reference evidence="2 3" key="1">
    <citation type="submission" date="2018-08" db="EMBL/GenBank/DDBJ databases">
        <title>Aphanomyces genome sequencing and annotation.</title>
        <authorList>
            <person name="Minardi D."/>
            <person name="Oidtmann B."/>
            <person name="Van Der Giezen M."/>
            <person name="Studholme D.J."/>
        </authorList>
    </citation>
    <scope>NUCLEOTIDE SEQUENCE [LARGE SCALE GENOMIC DNA]</scope>
    <source>
        <strain evidence="2 3">NJM0002</strain>
    </source>
</reference>
<dbReference type="CDD" id="cd15457">
    <property type="entry name" value="NADAR"/>
    <property type="match status" value="1"/>
</dbReference>
<dbReference type="NCBIfam" id="TIGR02464">
    <property type="entry name" value="ribofla_fusion"/>
    <property type="match status" value="1"/>
</dbReference>
<dbReference type="InterPro" id="IPR037238">
    <property type="entry name" value="YbiA-like_sf"/>
</dbReference>
<protein>
    <recommendedName>
        <fullName evidence="1">NADAR domain-containing protein</fullName>
    </recommendedName>
</protein>
<evidence type="ECO:0000313" key="3">
    <source>
        <dbReference type="Proteomes" id="UP000285060"/>
    </source>
</evidence>
<dbReference type="EMBL" id="QUSY01000675">
    <property type="protein sequence ID" value="RHY27932.1"/>
    <property type="molecule type" value="Genomic_DNA"/>
</dbReference>